<evidence type="ECO:0000313" key="7">
    <source>
        <dbReference type="EMBL" id="GLI54997.1"/>
    </source>
</evidence>
<dbReference type="Pfam" id="PF01948">
    <property type="entry name" value="PyrI"/>
    <property type="match status" value="1"/>
</dbReference>
<dbReference type="SUPFAM" id="SSF57825">
    <property type="entry name" value="Aspartate carbamoyltransferase, Regulatory-chain, C-terminal domain"/>
    <property type="match status" value="1"/>
</dbReference>
<feature type="binding site" evidence="4">
    <location>
        <position position="133"/>
    </location>
    <ligand>
        <name>Zn(2+)</name>
        <dbReference type="ChEBI" id="CHEBI:29105"/>
    </ligand>
</feature>
<keyword evidence="2 4" id="KW-0862">Zinc</keyword>
<reference evidence="7" key="1">
    <citation type="submission" date="2022-12" db="EMBL/GenBank/DDBJ databases">
        <title>Reference genome sequencing for broad-spectrum identification of bacterial and archaeal isolates by mass spectrometry.</title>
        <authorList>
            <person name="Sekiguchi Y."/>
            <person name="Tourlousse D.M."/>
        </authorList>
    </citation>
    <scope>NUCLEOTIDE SEQUENCE</scope>
    <source>
        <strain evidence="7">10succ1</strain>
    </source>
</reference>
<evidence type="ECO:0000313" key="8">
    <source>
        <dbReference type="Proteomes" id="UP001144471"/>
    </source>
</evidence>
<dbReference type="InterPro" id="IPR036793">
    <property type="entry name" value="Asp_carbatrfase_reg_N_sf"/>
</dbReference>
<dbReference type="PANTHER" id="PTHR35805:SF1">
    <property type="entry name" value="ASPARTATE CARBAMOYLTRANSFERASE REGULATORY CHAIN"/>
    <property type="match status" value="1"/>
</dbReference>
<feature type="domain" description="Aspartate carbamoyltransferase regulatory subunit C-terminal" evidence="6">
    <location>
        <begin position="99"/>
        <end position="142"/>
    </location>
</feature>
<comment type="subunit">
    <text evidence="4">Contains catalytic and regulatory chains.</text>
</comment>
<dbReference type="Proteomes" id="UP001144471">
    <property type="component" value="Unassembled WGS sequence"/>
</dbReference>
<feature type="binding site" evidence="4">
    <location>
        <position position="105"/>
    </location>
    <ligand>
        <name>Zn(2+)</name>
        <dbReference type="ChEBI" id="CHEBI:29105"/>
    </ligand>
</feature>
<keyword evidence="1 4" id="KW-0479">Metal-binding</keyword>
<comment type="similarity">
    <text evidence="4">Belongs to the PyrI family.</text>
</comment>
<protein>
    <recommendedName>
        <fullName evidence="4">Aspartate carbamoyltransferase regulatory chain</fullName>
    </recommendedName>
</protein>
<dbReference type="GO" id="GO:0009347">
    <property type="term" value="C:aspartate carbamoyltransferase complex"/>
    <property type="evidence" value="ECO:0007669"/>
    <property type="project" value="InterPro"/>
</dbReference>
<dbReference type="InterPro" id="IPR002801">
    <property type="entry name" value="Asp_carbamoylTrfase_reg"/>
</dbReference>
<dbReference type="HAMAP" id="MF_00002">
    <property type="entry name" value="Asp_carb_tr_reg"/>
    <property type="match status" value="1"/>
</dbReference>
<dbReference type="InterPro" id="IPR020542">
    <property type="entry name" value="Asp_carbamoyltrfase_reg_C"/>
</dbReference>
<comment type="function">
    <text evidence="4">Involved in allosteric regulation of aspartate carbamoyltransferase.</text>
</comment>
<comment type="caution">
    <text evidence="7">The sequence shown here is derived from an EMBL/GenBank/DDBJ whole genome shotgun (WGS) entry which is preliminary data.</text>
</comment>
<feature type="binding site" evidence="4">
    <location>
        <position position="130"/>
    </location>
    <ligand>
        <name>Zn(2+)</name>
        <dbReference type="ChEBI" id="CHEBI:29105"/>
    </ligand>
</feature>
<keyword evidence="3 4" id="KW-0665">Pyrimidine biosynthesis</keyword>
<dbReference type="InterPro" id="IPR020545">
    <property type="entry name" value="Asp_carbamoyltransf_reg_N"/>
</dbReference>
<sequence>MELQITAIKNGSVIDHIDSEKTLKIMEILELSSAKEKVTVAFNLESKALGRKGIIKVEGRKIEKGEMEKIALLAPEATINYIEDCKVVKKEKVSAPDVVVGTIKCGNPKCITNFEGAPTKFYREEDNYRCNYCERTTHKNSINLR</sequence>
<evidence type="ECO:0000256" key="2">
    <source>
        <dbReference type="ARBA" id="ARBA00022833"/>
    </source>
</evidence>
<feature type="binding site" evidence="4">
    <location>
        <position position="110"/>
    </location>
    <ligand>
        <name>Zn(2+)</name>
        <dbReference type="ChEBI" id="CHEBI:29105"/>
    </ligand>
</feature>
<keyword evidence="8" id="KW-1185">Reference proteome</keyword>
<organism evidence="7 8">
    <name type="scientific">Propionigenium maris DSM 9537</name>
    <dbReference type="NCBI Taxonomy" id="1123000"/>
    <lineage>
        <taxon>Bacteria</taxon>
        <taxon>Fusobacteriati</taxon>
        <taxon>Fusobacteriota</taxon>
        <taxon>Fusobacteriia</taxon>
        <taxon>Fusobacteriales</taxon>
        <taxon>Fusobacteriaceae</taxon>
        <taxon>Propionigenium</taxon>
    </lineage>
</organism>
<dbReference type="GO" id="GO:0046872">
    <property type="term" value="F:metal ion binding"/>
    <property type="evidence" value="ECO:0007669"/>
    <property type="project" value="UniProtKB-KW"/>
</dbReference>
<dbReference type="SUPFAM" id="SSF54893">
    <property type="entry name" value="Aspartate carbamoyltransferase, Regulatory-chain, N-terminal domain"/>
    <property type="match status" value="1"/>
</dbReference>
<dbReference type="PANTHER" id="PTHR35805">
    <property type="entry name" value="ASPARTATE CARBAMOYLTRANSFERASE REGULATORY CHAIN"/>
    <property type="match status" value="1"/>
</dbReference>
<dbReference type="GO" id="GO:0006221">
    <property type="term" value="P:pyrimidine nucleotide biosynthetic process"/>
    <property type="evidence" value="ECO:0007669"/>
    <property type="project" value="UniProtKB-UniRule"/>
</dbReference>
<evidence type="ECO:0000256" key="3">
    <source>
        <dbReference type="ARBA" id="ARBA00022975"/>
    </source>
</evidence>
<proteinExistence type="inferred from homology"/>
<dbReference type="RefSeq" id="WP_281833226.1">
    <property type="nucleotide sequence ID" value="NZ_BSDY01000002.1"/>
</dbReference>
<accession>A0A9W6GJ12</accession>
<evidence type="ECO:0000259" key="6">
    <source>
        <dbReference type="Pfam" id="PF02748"/>
    </source>
</evidence>
<dbReference type="NCBIfam" id="TIGR00240">
    <property type="entry name" value="ATCase_reg"/>
    <property type="match status" value="1"/>
</dbReference>
<evidence type="ECO:0000259" key="5">
    <source>
        <dbReference type="Pfam" id="PF01948"/>
    </source>
</evidence>
<dbReference type="Gene3D" id="2.30.30.20">
    <property type="entry name" value="Aspartate carbamoyltransferase regulatory subunit, C-terminal domain"/>
    <property type="match status" value="1"/>
</dbReference>
<evidence type="ECO:0000256" key="4">
    <source>
        <dbReference type="HAMAP-Rule" id="MF_00002"/>
    </source>
</evidence>
<comment type="cofactor">
    <cofactor evidence="4">
        <name>Zn(2+)</name>
        <dbReference type="ChEBI" id="CHEBI:29105"/>
    </cofactor>
    <text evidence="4">Binds 1 zinc ion per subunit.</text>
</comment>
<dbReference type="Pfam" id="PF02748">
    <property type="entry name" value="PyrI_C"/>
    <property type="match status" value="1"/>
</dbReference>
<dbReference type="InterPro" id="IPR036792">
    <property type="entry name" value="Asp_carbatrfase_reg_C_sf"/>
</dbReference>
<dbReference type="AlphaFoldDB" id="A0A9W6GJ12"/>
<dbReference type="GO" id="GO:0006207">
    <property type="term" value="P:'de novo' pyrimidine nucleobase biosynthetic process"/>
    <property type="evidence" value="ECO:0007669"/>
    <property type="project" value="InterPro"/>
</dbReference>
<evidence type="ECO:0000256" key="1">
    <source>
        <dbReference type="ARBA" id="ARBA00022723"/>
    </source>
</evidence>
<dbReference type="EMBL" id="BSDY01000002">
    <property type="protein sequence ID" value="GLI54997.1"/>
    <property type="molecule type" value="Genomic_DNA"/>
</dbReference>
<dbReference type="Gene3D" id="3.30.70.140">
    <property type="entry name" value="Aspartate carbamoyltransferase regulatory subunit, N-terminal domain"/>
    <property type="match status" value="1"/>
</dbReference>
<gene>
    <name evidence="4" type="primary">pyrI</name>
    <name evidence="7" type="ORF">PM10SUCC1_05120</name>
</gene>
<feature type="domain" description="Aspartate carbamoyltransferase regulatory subunit N-terminal" evidence="5">
    <location>
        <begin position="3"/>
        <end position="93"/>
    </location>
</feature>
<name>A0A9W6GJ12_9FUSO</name>